<organism evidence="2 3">
    <name type="scientific">Mycolicibacterium moriokaense</name>
    <dbReference type="NCBI Taxonomy" id="39691"/>
    <lineage>
        <taxon>Bacteria</taxon>
        <taxon>Bacillati</taxon>
        <taxon>Actinomycetota</taxon>
        <taxon>Actinomycetes</taxon>
        <taxon>Mycobacteriales</taxon>
        <taxon>Mycobacteriaceae</taxon>
        <taxon>Mycolicibacterium</taxon>
    </lineage>
</organism>
<sequence length="201" mass="21501">MIDVLAQVRAHLREHFAAIGITAEPDEASITFLGAEKIDVLRFGPDMRSGMEGVVHYVSLGCSRHPMFDPTEMVTDALHGPRAEVTVTLRGSSPAGLARSLAVVAAAPAVEGLILEPDALIDLETPLWEGAPFTAFLLSRSDIHDVPLTPPLPPVTVLAATPITATEAAWVRLKGADAMREAWQQDGVDVFDPRRRAANPA</sequence>
<reference evidence="2 3" key="1">
    <citation type="journal article" date="2019" name="Emerg. Microbes Infect.">
        <title>Comprehensive subspecies identification of 175 nontuberculous mycobacteria species based on 7547 genomic profiles.</title>
        <authorList>
            <person name="Matsumoto Y."/>
            <person name="Kinjo T."/>
            <person name="Motooka D."/>
            <person name="Nabeya D."/>
            <person name="Jung N."/>
            <person name="Uechi K."/>
            <person name="Horii T."/>
            <person name="Iida T."/>
            <person name="Fujita J."/>
            <person name="Nakamura S."/>
        </authorList>
    </citation>
    <scope>NUCLEOTIDE SEQUENCE [LARGE SCALE GENOMIC DNA]</scope>
    <source>
        <strain evidence="2 3">JCM 6375</strain>
    </source>
</reference>
<evidence type="ECO:0000259" key="1">
    <source>
        <dbReference type="Pfam" id="PF05076"/>
    </source>
</evidence>
<proteinExistence type="predicted"/>
<dbReference type="AlphaFoldDB" id="A0AAD1HAK7"/>
<dbReference type="EMBL" id="AP022560">
    <property type="protein sequence ID" value="BBX01176.1"/>
    <property type="molecule type" value="Genomic_DNA"/>
</dbReference>
<keyword evidence="3" id="KW-1185">Reference proteome</keyword>
<protein>
    <recommendedName>
        <fullName evidence="1">Suppressor of fused-like domain-containing protein</fullName>
    </recommendedName>
</protein>
<feature type="domain" description="Suppressor of fused-like" evidence="1">
    <location>
        <begin position="35"/>
        <end position="196"/>
    </location>
</feature>
<evidence type="ECO:0000313" key="3">
    <source>
        <dbReference type="Proteomes" id="UP000466681"/>
    </source>
</evidence>
<dbReference type="Pfam" id="PF05076">
    <property type="entry name" value="SUFU"/>
    <property type="match status" value="1"/>
</dbReference>
<dbReference type="InterPro" id="IPR020941">
    <property type="entry name" value="SUFU-like_domain"/>
</dbReference>
<accession>A0AAD1HAK7</accession>
<dbReference type="KEGG" id="mmor:MMOR_21120"/>
<evidence type="ECO:0000313" key="2">
    <source>
        <dbReference type="EMBL" id="BBX01176.1"/>
    </source>
</evidence>
<dbReference type="RefSeq" id="WP_083152225.1">
    <property type="nucleotide sequence ID" value="NZ_AP022560.1"/>
</dbReference>
<gene>
    <name evidence="2" type="ORF">MMOR_21120</name>
</gene>
<name>A0AAD1HAK7_9MYCO</name>
<dbReference type="Proteomes" id="UP000466681">
    <property type="component" value="Chromosome"/>
</dbReference>